<evidence type="ECO:0000256" key="1">
    <source>
        <dbReference type="SAM" id="Phobius"/>
    </source>
</evidence>
<accession>A0A0K8TQN8</accession>
<keyword evidence="1" id="KW-0472">Membrane</keyword>
<keyword evidence="1" id="KW-1133">Transmembrane helix</keyword>
<dbReference type="UniPathway" id="UPA00705"/>
<dbReference type="AlphaFoldDB" id="A0A0K8TQN8"/>
<dbReference type="GO" id="GO:0005739">
    <property type="term" value="C:mitochondrion"/>
    <property type="evidence" value="ECO:0007669"/>
    <property type="project" value="GOC"/>
</dbReference>
<dbReference type="Pfam" id="PF02285">
    <property type="entry name" value="COX8"/>
    <property type="match status" value="1"/>
</dbReference>
<reference evidence="2" key="1">
    <citation type="journal article" date="2015" name="Insect Biochem. Mol. Biol.">
        <title>An insight into the sialome of the horse fly, Tabanus bromius.</title>
        <authorList>
            <person name="Ribeiro J.M."/>
            <person name="Kazimirova M."/>
            <person name="Takac P."/>
            <person name="Andersen J.F."/>
            <person name="Francischetti I.M."/>
        </authorList>
    </citation>
    <scope>NUCLEOTIDE SEQUENCE</scope>
</reference>
<dbReference type="GO" id="GO:0006123">
    <property type="term" value="P:mitochondrial electron transport, cytochrome c to oxygen"/>
    <property type="evidence" value="ECO:0007669"/>
    <property type="project" value="InterPro"/>
</dbReference>
<feature type="transmembrane region" description="Helical" evidence="1">
    <location>
        <begin position="41"/>
        <end position="60"/>
    </location>
</feature>
<protein>
    <submittedName>
        <fullName evidence="2">Putative cytochrome c oxidase polypeptide viii</fullName>
    </submittedName>
</protein>
<dbReference type="EMBL" id="GDAI01001388">
    <property type="protein sequence ID" value="JAI16215.1"/>
    <property type="molecule type" value="mRNA"/>
</dbReference>
<proteinExistence type="evidence at transcript level"/>
<keyword evidence="1" id="KW-0812">Transmembrane</keyword>
<evidence type="ECO:0000313" key="2">
    <source>
        <dbReference type="EMBL" id="JAI16215.1"/>
    </source>
</evidence>
<sequence length="69" mass="7589">MMRNFASRLLAPSARAALMPSRAMSVVSGPSTVRVSKLEKYFLAAIWISGISVIPAWVLTHIKEYKGPK</sequence>
<name>A0A0K8TQN8_TABBR</name>
<dbReference type="InterPro" id="IPR003205">
    <property type="entry name" value="Cyt_c_oxidase_su8"/>
</dbReference>
<organism evidence="2">
    <name type="scientific">Tabanus bromius</name>
    <name type="common">Band-eyed brown horse fly</name>
    <dbReference type="NCBI Taxonomy" id="304241"/>
    <lineage>
        <taxon>Eukaryota</taxon>
        <taxon>Metazoa</taxon>
        <taxon>Ecdysozoa</taxon>
        <taxon>Arthropoda</taxon>
        <taxon>Hexapoda</taxon>
        <taxon>Insecta</taxon>
        <taxon>Pterygota</taxon>
        <taxon>Neoptera</taxon>
        <taxon>Endopterygota</taxon>
        <taxon>Diptera</taxon>
        <taxon>Brachycera</taxon>
        <taxon>Tabanomorpha</taxon>
        <taxon>Tabanoidea</taxon>
        <taxon>Tabanidae</taxon>
        <taxon>Tabanus</taxon>
    </lineage>
</organism>